<proteinExistence type="predicted"/>
<evidence type="ECO:0000259" key="3">
    <source>
        <dbReference type="Pfam" id="PF20182"/>
    </source>
</evidence>
<accession>A0ABW8EK12</accession>
<feature type="transmembrane region" description="Helical" evidence="2">
    <location>
        <begin position="182"/>
        <end position="204"/>
    </location>
</feature>
<keyword evidence="2" id="KW-0812">Transmembrane</keyword>
<gene>
    <name evidence="4" type="ORF">ACIO7M_14400</name>
</gene>
<feature type="transmembrane region" description="Helical" evidence="2">
    <location>
        <begin position="33"/>
        <end position="55"/>
    </location>
</feature>
<dbReference type="RefSeq" id="WP_402380711.1">
    <property type="nucleotide sequence ID" value="NZ_JBIUYY010000005.1"/>
</dbReference>
<protein>
    <submittedName>
        <fullName evidence="4">MAB_1171c family putative transporter</fullName>
    </submittedName>
</protein>
<reference evidence="4 5" key="1">
    <citation type="submission" date="2024-10" db="EMBL/GenBank/DDBJ databases">
        <title>The Natural Products Discovery Center: Release of the First 8490 Sequenced Strains for Exploring Actinobacteria Biosynthetic Diversity.</title>
        <authorList>
            <person name="Kalkreuter E."/>
            <person name="Kautsar S.A."/>
            <person name="Yang D."/>
            <person name="Bader C.D."/>
            <person name="Teijaro C.N."/>
            <person name="Fluegel L."/>
            <person name="Davis C.M."/>
            <person name="Simpson J.R."/>
            <person name="Lauterbach L."/>
            <person name="Steele A.D."/>
            <person name="Gui C."/>
            <person name="Meng S."/>
            <person name="Li G."/>
            <person name="Viehrig K."/>
            <person name="Ye F."/>
            <person name="Su P."/>
            <person name="Kiefer A.F."/>
            <person name="Nichols A."/>
            <person name="Cepeda A.J."/>
            <person name="Yan W."/>
            <person name="Fan B."/>
            <person name="Jiang Y."/>
            <person name="Adhikari A."/>
            <person name="Zheng C.-J."/>
            <person name="Schuster L."/>
            <person name="Cowan T.M."/>
            <person name="Smanski M.J."/>
            <person name="Chevrette M.G."/>
            <person name="De Carvalho L.P.S."/>
            <person name="Shen B."/>
        </authorList>
    </citation>
    <scope>NUCLEOTIDE SEQUENCE [LARGE SCALE GENOMIC DNA]</scope>
    <source>
        <strain evidence="4 5">NPDC087220</strain>
    </source>
</reference>
<feature type="domain" description="DUF6545" evidence="3">
    <location>
        <begin position="247"/>
        <end position="386"/>
    </location>
</feature>
<feature type="transmembrane region" description="Helical" evidence="2">
    <location>
        <begin position="5"/>
        <end position="21"/>
    </location>
</feature>
<feature type="transmembrane region" description="Helical" evidence="2">
    <location>
        <begin position="67"/>
        <end position="90"/>
    </location>
</feature>
<feature type="transmembrane region" description="Helical" evidence="2">
    <location>
        <begin position="102"/>
        <end position="122"/>
    </location>
</feature>
<dbReference type="InterPro" id="IPR050039">
    <property type="entry name" value="MAB_1171c-like"/>
</dbReference>
<keyword evidence="2" id="KW-1133">Transmembrane helix</keyword>
<sequence>MKDILHPLCLAIAGTGFLILVRDLRRRRRDPALVALAFTYGFSALSYAVSLTPVWIRVDGFFGVPNIVVPIAQGFVIVVLALQATVLAHWSKPPAEARRRSCGLLVAAAGVIAAMAVLFASLTPASTRPTDFSLYYAHDPVFQAYVLLYFGVYSAAETYLAVSCWRNARTAADRSIAFSLRIVTVGAVITLGYSGIRIAAIIGAETGFSVSHLNGFAWACGDIGATLTQIGYLIPTVALRAAGVRDWATAHLRHRRLAPLWAALDQADPGITLRRPSGQGRDVLRGRSAHFPLLRRRVEIRQGQKLMRRYLDPAVRAEAEARRSAAGLAGAELAAAVTADQIRAALDRHAAGDPVEAPAEYADADLPLATTEDELRHLQRVAAHFTPPAPRGDRTAGRAAADTTDAGTAGSATPGARP</sequence>
<keyword evidence="5" id="KW-1185">Reference proteome</keyword>
<dbReference type="Pfam" id="PF20182">
    <property type="entry name" value="DUF6545"/>
    <property type="match status" value="1"/>
</dbReference>
<evidence type="ECO:0000256" key="2">
    <source>
        <dbReference type="SAM" id="Phobius"/>
    </source>
</evidence>
<organism evidence="4 5">
    <name type="scientific">Streptomyces toxytricini</name>
    <name type="common">Actinomyces toxytricini</name>
    <dbReference type="NCBI Taxonomy" id="67369"/>
    <lineage>
        <taxon>Bacteria</taxon>
        <taxon>Bacillati</taxon>
        <taxon>Actinomycetota</taxon>
        <taxon>Actinomycetes</taxon>
        <taxon>Kitasatosporales</taxon>
        <taxon>Streptomycetaceae</taxon>
        <taxon>Streptomyces</taxon>
    </lineage>
</organism>
<comment type="caution">
    <text evidence="4">The sequence shown here is derived from an EMBL/GenBank/DDBJ whole genome shotgun (WGS) entry which is preliminary data.</text>
</comment>
<feature type="compositionally biased region" description="Low complexity" evidence="1">
    <location>
        <begin position="397"/>
        <end position="418"/>
    </location>
</feature>
<dbReference type="InterPro" id="IPR046675">
    <property type="entry name" value="DUF6545"/>
</dbReference>
<dbReference type="Proteomes" id="UP001617351">
    <property type="component" value="Unassembled WGS sequence"/>
</dbReference>
<keyword evidence="2" id="KW-0472">Membrane</keyword>
<dbReference type="NCBIfam" id="NF042915">
    <property type="entry name" value="MAB_1171c_fam"/>
    <property type="match status" value="1"/>
</dbReference>
<feature type="region of interest" description="Disordered" evidence="1">
    <location>
        <begin position="383"/>
        <end position="418"/>
    </location>
</feature>
<dbReference type="EMBL" id="JBIUYY010000005">
    <property type="protein sequence ID" value="MFJ2822295.1"/>
    <property type="molecule type" value="Genomic_DNA"/>
</dbReference>
<name>A0ABW8EK12_STRT5</name>
<feature type="transmembrane region" description="Helical" evidence="2">
    <location>
        <begin position="142"/>
        <end position="162"/>
    </location>
</feature>
<evidence type="ECO:0000256" key="1">
    <source>
        <dbReference type="SAM" id="MobiDB-lite"/>
    </source>
</evidence>
<evidence type="ECO:0000313" key="4">
    <source>
        <dbReference type="EMBL" id="MFJ2822295.1"/>
    </source>
</evidence>
<evidence type="ECO:0000313" key="5">
    <source>
        <dbReference type="Proteomes" id="UP001617351"/>
    </source>
</evidence>